<reference evidence="2" key="1">
    <citation type="submission" date="2021-01" db="EMBL/GenBank/DDBJ databases">
        <title>Whole genome shotgun sequence of Actinoplanes rishiriensis NBRC 108556.</title>
        <authorList>
            <person name="Komaki H."/>
            <person name="Tamura T."/>
        </authorList>
    </citation>
    <scope>NUCLEOTIDE SEQUENCE</scope>
    <source>
        <strain evidence="2">NBRC 108556</strain>
    </source>
</reference>
<comment type="caution">
    <text evidence="2">The sequence shown here is derived from an EMBL/GenBank/DDBJ whole genome shotgun (WGS) entry which is preliminary data.</text>
</comment>
<name>A0A919N2C3_9ACTN</name>
<evidence type="ECO:0000313" key="2">
    <source>
        <dbReference type="EMBL" id="GIE99382.1"/>
    </source>
</evidence>
<dbReference type="RefSeq" id="WP_203786361.1">
    <property type="nucleotide sequence ID" value="NZ_BOMV01000071.1"/>
</dbReference>
<gene>
    <name evidence="2" type="ORF">Ari01nite_68470</name>
</gene>
<dbReference type="Proteomes" id="UP000636960">
    <property type="component" value="Unassembled WGS sequence"/>
</dbReference>
<protein>
    <submittedName>
        <fullName evidence="2">Uncharacterized protein</fullName>
    </submittedName>
</protein>
<keyword evidence="3" id="KW-1185">Reference proteome</keyword>
<sequence length="204" mass="21248">MHLFRDLEPARDRAAAFRSGNGTTAILVHGDPVAERVIIEPHGPVVTIDRPGAAATGHGGNYCRLVDFTTAEVSAWWGGLPRHRAFVSRADGVVVQQINGGPAEVGVAGCTPYGQAGLILIGGLTVVAGDAAVTGERVTVRSDALVLTGPGDLVALARHSYTDLLLRHVARHAPAYLGTTQDRDGYQRTINPAGHAASGPRAGR</sequence>
<organism evidence="2 3">
    <name type="scientific">Paractinoplanes rishiriensis</name>
    <dbReference type="NCBI Taxonomy" id="1050105"/>
    <lineage>
        <taxon>Bacteria</taxon>
        <taxon>Bacillati</taxon>
        <taxon>Actinomycetota</taxon>
        <taxon>Actinomycetes</taxon>
        <taxon>Micromonosporales</taxon>
        <taxon>Micromonosporaceae</taxon>
        <taxon>Paractinoplanes</taxon>
    </lineage>
</organism>
<proteinExistence type="predicted"/>
<accession>A0A919N2C3</accession>
<dbReference type="EMBL" id="BOMV01000071">
    <property type="protein sequence ID" value="GIE99382.1"/>
    <property type="molecule type" value="Genomic_DNA"/>
</dbReference>
<evidence type="ECO:0000313" key="3">
    <source>
        <dbReference type="Proteomes" id="UP000636960"/>
    </source>
</evidence>
<feature type="region of interest" description="Disordered" evidence="1">
    <location>
        <begin position="180"/>
        <end position="204"/>
    </location>
</feature>
<evidence type="ECO:0000256" key="1">
    <source>
        <dbReference type="SAM" id="MobiDB-lite"/>
    </source>
</evidence>
<dbReference type="AlphaFoldDB" id="A0A919N2C3"/>